<evidence type="ECO:0000313" key="3">
    <source>
        <dbReference type="EMBL" id="BAT58947.1"/>
    </source>
</evidence>
<feature type="transmembrane region" description="Helical" evidence="1">
    <location>
        <begin position="390"/>
        <end position="417"/>
    </location>
</feature>
<dbReference type="EMBL" id="AP014946">
    <property type="protein sequence ID" value="BAT58947.1"/>
    <property type="molecule type" value="Genomic_DNA"/>
</dbReference>
<keyword evidence="1" id="KW-0472">Membrane</keyword>
<dbReference type="Pfam" id="PF01970">
    <property type="entry name" value="TctA"/>
    <property type="match status" value="1"/>
</dbReference>
<feature type="transmembrane region" description="Helical" evidence="1">
    <location>
        <begin position="147"/>
        <end position="163"/>
    </location>
</feature>
<evidence type="ECO:0000259" key="2">
    <source>
        <dbReference type="Pfam" id="PF01970"/>
    </source>
</evidence>
<reference evidence="3 4" key="1">
    <citation type="submission" date="2015-08" db="EMBL/GenBank/DDBJ databases">
        <title>Investigation of the bacterial diversity of lava forest soil.</title>
        <authorList>
            <person name="Lee J.S."/>
        </authorList>
    </citation>
    <scope>NUCLEOTIDE SEQUENCE [LARGE SCALE GENOMIC DNA]</scope>
    <source>
        <strain evidence="3 4">GJW-30</strain>
    </source>
</reference>
<dbReference type="PANTHER" id="PTHR35342:SF5">
    <property type="entry name" value="TRICARBOXYLIC TRANSPORT PROTEIN"/>
    <property type="match status" value="1"/>
</dbReference>
<accession>A0A0S3PST5</accession>
<gene>
    <name evidence="3" type="ORF">GJW-30_1_01475</name>
</gene>
<feature type="transmembrane region" description="Helical" evidence="1">
    <location>
        <begin position="461"/>
        <end position="483"/>
    </location>
</feature>
<evidence type="ECO:0000256" key="1">
    <source>
        <dbReference type="SAM" id="Phobius"/>
    </source>
</evidence>
<protein>
    <submittedName>
        <fullName evidence="3">Tripartite tricarboxylate transporter TctA family protein</fullName>
    </submittedName>
</protein>
<keyword evidence="1" id="KW-0812">Transmembrane</keyword>
<proteinExistence type="predicted"/>
<evidence type="ECO:0000313" key="4">
    <source>
        <dbReference type="Proteomes" id="UP000236884"/>
    </source>
</evidence>
<name>A0A0S3PST5_9BRAD</name>
<feature type="transmembrane region" description="Helical" evidence="1">
    <location>
        <begin position="20"/>
        <end position="39"/>
    </location>
</feature>
<feature type="transmembrane region" description="Helical" evidence="1">
    <location>
        <begin position="323"/>
        <end position="341"/>
    </location>
</feature>
<dbReference type="PANTHER" id="PTHR35342">
    <property type="entry name" value="TRICARBOXYLIC TRANSPORT PROTEIN"/>
    <property type="match status" value="1"/>
</dbReference>
<keyword evidence="4" id="KW-1185">Reference proteome</keyword>
<dbReference type="Proteomes" id="UP000236884">
    <property type="component" value="Chromosome"/>
</dbReference>
<dbReference type="OrthoDB" id="7323395at2"/>
<feature type="domain" description="DUF112" evidence="2">
    <location>
        <begin position="20"/>
        <end position="438"/>
    </location>
</feature>
<keyword evidence="1" id="KW-1133">Transmembrane helix</keyword>
<dbReference type="AlphaFoldDB" id="A0A0S3PST5"/>
<feature type="transmembrane region" description="Helical" evidence="1">
    <location>
        <begin position="353"/>
        <end position="378"/>
    </location>
</feature>
<feature type="transmembrane region" description="Helical" evidence="1">
    <location>
        <begin position="203"/>
        <end position="223"/>
    </location>
</feature>
<sequence>MDIFSNLALGFGVALQPINLLYCFIGVFIGTLVGVLPGIGPVAAMSLLLPVTFNATPEAGIIMLAGIYYGSMYGGSTTAILVNIPGEAASVVTCLDGHEMAKRGRAGPALGMSAIASFIAGTFAVLGLMLVAPILARFAVKFGPTEYFSLMVLGLSILTYLSHGSMIKALIMACIGLILGLVGLDSISAVGRLTFDKMELVDGIGLVPVVMGLFGVAEIFVNLEQKMSRELVREKVTGLMPTREDWKASAGPLTRGSLLGFLLGILPGGGAVIASFLSYGIEKRISKTPERFGKGAIEGVAGPEAANNAAAGGGFIPLMTLGIPPNVVMALLLGAFIVHGLQPGPLLMTQSPGVFWGIVASMYIGNIMLLILNLPMIGLWVQVLKVPYKILFPMILLFCLIGVYSLSNSVFDLYVMIAFGILGYLMRKFGYEPAPLVLAFVLGPLMENNLRKALILSDGSFWAFVARPLSLTCLIVALVILLSPLLPRLRKRREEVALEEAR</sequence>
<organism evidence="3 4">
    <name type="scientific">Variibacter gotjawalensis</name>
    <dbReference type="NCBI Taxonomy" id="1333996"/>
    <lineage>
        <taxon>Bacteria</taxon>
        <taxon>Pseudomonadati</taxon>
        <taxon>Pseudomonadota</taxon>
        <taxon>Alphaproteobacteria</taxon>
        <taxon>Hyphomicrobiales</taxon>
        <taxon>Nitrobacteraceae</taxon>
        <taxon>Variibacter</taxon>
    </lineage>
</organism>
<feature type="transmembrane region" description="Helical" evidence="1">
    <location>
        <begin position="258"/>
        <end position="281"/>
    </location>
</feature>
<feature type="transmembrane region" description="Helical" evidence="1">
    <location>
        <begin position="109"/>
        <end position="135"/>
    </location>
</feature>
<feature type="transmembrane region" description="Helical" evidence="1">
    <location>
        <begin position="59"/>
        <end position="82"/>
    </location>
</feature>
<dbReference type="RefSeq" id="WP_096353646.1">
    <property type="nucleotide sequence ID" value="NZ_AP014946.1"/>
</dbReference>
<feature type="transmembrane region" description="Helical" evidence="1">
    <location>
        <begin position="170"/>
        <end position="191"/>
    </location>
</feature>
<feature type="transmembrane region" description="Helical" evidence="1">
    <location>
        <begin position="429"/>
        <end position="446"/>
    </location>
</feature>
<dbReference type="KEGG" id="vgo:GJW-30_1_01475"/>
<dbReference type="InterPro" id="IPR002823">
    <property type="entry name" value="DUF112_TM"/>
</dbReference>